<organism evidence="2 3">
    <name type="scientific">Citricoccus parietis</name>
    <dbReference type="NCBI Taxonomy" id="592307"/>
    <lineage>
        <taxon>Bacteria</taxon>
        <taxon>Bacillati</taxon>
        <taxon>Actinomycetota</taxon>
        <taxon>Actinomycetes</taxon>
        <taxon>Micrococcales</taxon>
        <taxon>Micrococcaceae</taxon>
        <taxon>Citricoccus</taxon>
    </lineage>
</organism>
<name>A0ABV5G667_9MICC</name>
<evidence type="ECO:0000313" key="3">
    <source>
        <dbReference type="Proteomes" id="UP001589575"/>
    </source>
</evidence>
<gene>
    <name evidence="2" type="ORF">ACFFX0_25945</name>
</gene>
<dbReference type="Proteomes" id="UP001589575">
    <property type="component" value="Unassembled WGS sequence"/>
</dbReference>
<reference evidence="2 3" key="1">
    <citation type="submission" date="2024-09" db="EMBL/GenBank/DDBJ databases">
        <authorList>
            <person name="Sun Q."/>
            <person name="Mori K."/>
        </authorList>
    </citation>
    <scope>NUCLEOTIDE SEQUENCE [LARGE SCALE GENOMIC DNA]</scope>
    <source>
        <strain evidence="2 3">CCM 7609</strain>
    </source>
</reference>
<dbReference type="EMBL" id="JBHMFI010000002">
    <property type="protein sequence ID" value="MFB9074446.1"/>
    <property type="molecule type" value="Genomic_DNA"/>
</dbReference>
<evidence type="ECO:0008006" key="4">
    <source>
        <dbReference type="Google" id="ProtNLM"/>
    </source>
</evidence>
<accession>A0ABV5G667</accession>
<sequence>MFTALLTTSRIRSTAVSAGDCTSSTIGWTDCPSMTLPCRCGRWSISPDGWHTSSTTTEPALAGINSMPKRSRMGSVMSL</sequence>
<evidence type="ECO:0000313" key="2">
    <source>
        <dbReference type="EMBL" id="MFB9074446.1"/>
    </source>
</evidence>
<comment type="caution">
    <text evidence="2">The sequence shown here is derived from an EMBL/GenBank/DDBJ whole genome shotgun (WGS) entry which is preliminary data.</text>
</comment>
<feature type="region of interest" description="Disordered" evidence="1">
    <location>
        <begin position="51"/>
        <end position="79"/>
    </location>
</feature>
<evidence type="ECO:0000256" key="1">
    <source>
        <dbReference type="SAM" id="MobiDB-lite"/>
    </source>
</evidence>
<protein>
    <recommendedName>
        <fullName evidence="4">Secreted protein</fullName>
    </recommendedName>
</protein>
<proteinExistence type="predicted"/>
<keyword evidence="3" id="KW-1185">Reference proteome</keyword>